<feature type="region of interest" description="Disordered" evidence="1">
    <location>
        <begin position="335"/>
        <end position="360"/>
    </location>
</feature>
<gene>
    <name evidence="2" type="ORF">JYB88_06745</name>
</gene>
<evidence type="ECO:0000256" key="1">
    <source>
        <dbReference type="SAM" id="MobiDB-lite"/>
    </source>
</evidence>
<proteinExistence type="predicted"/>
<dbReference type="AlphaFoldDB" id="A0A974XMW7"/>
<dbReference type="RefSeq" id="WP_207325908.1">
    <property type="nucleotide sequence ID" value="NZ_CP071504.1"/>
</dbReference>
<feature type="compositionally biased region" description="Acidic residues" evidence="1">
    <location>
        <begin position="345"/>
        <end position="360"/>
    </location>
</feature>
<evidence type="ECO:0000313" key="2">
    <source>
        <dbReference type="EMBL" id="QSX31326.1"/>
    </source>
</evidence>
<accession>A0A974XMW7</accession>
<evidence type="ECO:0000313" key="3">
    <source>
        <dbReference type="Proteomes" id="UP000663281"/>
    </source>
</evidence>
<dbReference type="Pfam" id="PF10972">
    <property type="entry name" value="CsiV"/>
    <property type="match status" value="1"/>
</dbReference>
<sequence length="360" mass="39721">MIRHLALSSVLALVPVAQSHAEAWFEVEVLLFERNQASSEVWPEEVTLPSLTKARDLISPLVVQEQAHLAEGMEPCSEAEAALDPLLCEARYTHKTLHYPALVPLNIAAETTPEVKAGDGAVLMDAGHSQFAEVMKTLSREPGLKPLLHLTWQQSMGSRYQALPVRLYGGENFSDRYALNGLPRSAIVEEQTKGQAEDASTGIEIRSDDNSLAAQLGTTSEPGELQAAAQPLAESDPKPVWQLDGTVNIYLSHYLYIETDLRLRTPGTREVPLLAQVIENNPAVAAQAAAPMEQQAFLYAIPMVQNRRVRSGEIHYLDHPKLGMVVQIRKMAQPGSREEVKEVQEENDEESVVEEDLPQQ</sequence>
<reference evidence="2 3" key="1">
    <citation type="submission" date="2021-03" db="EMBL/GenBank/DDBJ databases">
        <title>Novel species identification of genus Shewanella.</title>
        <authorList>
            <person name="Liu G."/>
            <person name="Zhang Q."/>
        </authorList>
    </citation>
    <scope>NUCLEOTIDE SEQUENCE [LARGE SCALE GENOMIC DNA]</scope>
    <source>
        <strain evidence="2 3">FJAT-53726</strain>
    </source>
</reference>
<dbReference type="InterPro" id="IPR021241">
    <property type="entry name" value="CsiV"/>
</dbReference>
<dbReference type="KEGG" id="scyp:JYB88_06745"/>
<dbReference type="Proteomes" id="UP000663281">
    <property type="component" value="Chromosome"/>
</dbReference>
<dbReference type="EMBL" id="CP071504">
    <property type="protein sequence ID" value="QSX31326.1"/>
    <property type="molecule type" value="Genomic_DNA"/>
</dbReference>
<protein>
    <submittedName>
        <fullName evidence="2">Peptidoglycan binding protein CsiV</fullName>
    </submittedName>
</protein>
<organism evidence="2 3">
    <name type="scientific">Shewanella cyperi</name>
    <dbReference type="NCBI Taxonomy" id="2814292"/>
    <lineage>
        <taxon>Bacteria</taxon>
        <taxon>Pseudomonadati</taxon>
        <taxon>Pseudomonadota</taxon>
        <taxon>Gammaproteobacteria</taxon>
        <taxon>Alteromonadales</taxon>
        <taxon>Shewanellaceae</taxon>
        <taxon>Shewanella</taxon>
    </lineage>
</organism>
<name>A0A974XMW7_9GAMM</name>
<keyword evidence="3" id="KW-1185">Reference proteome</keyword>